<organism evidence="3 4">
    <name type="scientific">Ignelater luminosus</name>
    <name type="common">Cucubano</name>
    <name type="synonym">Pyrophorus luminosus</name>
    <dbReference type="NCBI Taxonomy" id="2038154"/>
    <lineage>
        <taxon>Eukaryota</taxon>
        <taxon>Metazoa</taxon>
        <taxon>Ecdysozoa</taxon>
        <taxon>Arthropoda</taxon>
        <taxon>Hexapoda</taxon>
        <taxon>Insecta</taxon>
        <taxon>Pterygota</taxon>
        <taxon>Neoptera</taxon>
        <taxon>Endopterygota</taxon>
        <taxon>Coleoptera</taxon>
        <taxon>Polyphaga</taxon>
        <taxon>Elateriformia</taxon>
        <taxon>Elateroidea</taxon>
        <taxon>Elateridae</taxon>
        <taxon>Agrypninae</taxon>
        <taxon>Pyrophorini</taxon>
        <taxon>Ignelater</taxon>
    </lineage>
</organism>
<keyword evidence="2" id="KW-0812">Transmembrane</keyword>
<name>A0A8K0D0T1_IGNLU</name>
<evidence type="ECO:0000256" key="2">
    <source>
        <dbReference type="SAM" id="Phobius"/>
    </source>
</evidence>
<gene>
    <name evidence="3" type="ORF">ILUMI_08903</name>
</gene>
<proteinExistence type="predicted"/>
<dbReference type="Proteomes" id="UP000801492">
    <property type="component" value="Unassembled WGS sequence"/>
</dbReference>
<feature type="compositionally biased region" description="Polar residues" evidence="1">
    <location>
        <begin position="76"/>
        <end position="87"/>
    </location>
</feature>
<reference evidence="3" key="1">
    <citation type="submission" date="2019-08" db="EMBL/GenBank/DDBJ databases">
        <title>The genome of the North American firefly Photinus pyralis.</title>
        <authorList>
            <consortium name="Photinus pyralis genome working group"/>
            <person name="Fallon T.R."/>
            <person name="Sander Lower S.E."/>
            <person name="Weng J.-K."/>
        </authorList>
    </citation>
    <scope>NUCLEOTIDE SEQUENCE</scope>
    <source>
        <strain evidence="3">TRF0915ILg1</strain>
        <tissue evidence="3">Whole body</tissue>
    </source>
</reference>
<protein>
    <submittedName>
        <fullName evidence="3">Uncharacterized protein</fullName>
    </submittedName>
</protein>
<keyword evidence="2" id="KW-0472">Membrane</keyword>
<evidence type="ECO:0000313" key="3">
    <source>
        <dbReference type="EMBL" id="KAF2897263.1"/>
    </source>
</evidence>
<keyword evidence="4" id="KW-1185">Reference proteome</keyword>
<accession>A0A8K0D0T1</accession>
<comment type="caution">
    <text evidence="3">The sequence shown here is derived from an EMBL/GenBank/DDBJ whole genome shotgun (WGS) entry which is preliminary data.</text>
</comment>
<dbReference type="AlphaFoldDB" id="A0A8K0D0T1"/>
<dbReference type="OrthoDB" id="8191931at2759"/>
<feature type="region of interest" description="Disordered" evidence="1">
    <location>
        <begin position="53"/>
        <end position="88"/>
    </location>
</feature>
<feature type="transmembrane region" description="Helical" evidence="2">
    <location>
        <begin position="115"/>
        <end position="134"/>
    </location>
</feature>
<feature type="compositionally biased region" description="Low complexity" evidence="1">
    <location>
        <begin position="53"/>
        <end position="69"/>
    </location>
</feature>
<evidence type="ECO:0000313" key="4">
    <source>
        <dbReference type="Proteomes" id="UP000801492"/>
    </source>
</evidence>
<keyword evidence="2" id="KW-1133">Transmembrane helix</keyword>
<sequence length="140" mass="15486">MSCRNVSVAKTFREIANTGLEEYHKMFVWGKKKMDNGGFRRDVEEGTELGLVKNPKTTTSTTNGTKSTSIPIPKSTVATSAGPSSSCRPEVCQAARRRYQAPDLSGGPWHRYKTIFLIGTIVLLVIWIIVYAVLSHLNLV</sequence>
<dbReference type="EMBL" id="VTPC01004360">
    <property type="protein sequence ID" value="KAF2897263.1"/>
    <property type="molecule type" value="Genomic_DNA"/>
</dbReference>
<evidence type="ECO:0000256" key="1">
    <source>
        <dbReference type="SAM" id="MobiDB-lite"/>
    </source>
</evidence>